<evidence type="ECO:0000256" key="4">
    <source>
        <dbReference type="ARBA" id="ARBA00022598"/>
    </source>
</evidence>
<dbReference type="GO" id="GO:0043041">
    <property type="term" value="P:amino acid activation for nonribosomal peptide biosynthetic process"/>
    <property type="evidence" value="ECO:0007669"/>
    <property type="project" value="TreeGrafter"/>
</dbReference>
<dbReference type="InterPro" id="IPR020845">
    <property type="entry name" value="AMP-binding_CS"/>
</dbReference>
<dbReference type="Gene3D" id="1.10.1200.10">
    <property type="entry name" value="ACP-like"/>
    <property type="match status" value="1"/>
</dbReference>
<comment type="caution">
    <text evidence="6">The sequence shown here is derived from an EMBL/GenBank/DDBJ whole genome shotgun (WGS) entry which is preliminary data.</text>
</comment>
<dbReference type="Gene3D" id="3.30.559.30">
    <property type="entry name" value="Nonribosomal peptide synthetase, condensation domain"/>
    <property type="match status" value="1"/>
</dbReference>
<dbReference type="NCBIfam" id="TIGR01733">
    <property type="entry name" value="AA-adenyl-dom"/>
    <property type="match status" value="1"/>
</dbReference>
<dbReference type="GO" id="GO:0031177">
    <property type="term" value="F:phosphopantetheine binding"/>
    <property type="evidence" value="ECO:0007669"/>
    <property type="project" value="TreeGrafter"/>
</dbReference>
<organism evidence="6 7">
    <name type="scientific">Photorhabdus bodei</name>
    <dbReference type="NCBI Taxonomy" id="2029681"/>
    <lineage>
        <taxon>Bacteria</taxon>
        <taxon>Pseudomonadati</taxon>
        <taxon>Pseudomonadota</taxon>
        <taxon>Gammaproteobacteria</taxon>
        <taxon>Enterobacterales</taxon>
        <taxon>Morganellaceae</taxon>
        <taxon>Photorhabdus</taxon>
    </lineage>
</organism>
<feature type="domain" description="Carrier" evidence="5">
    <location>
        <begin position="888"/>
        <end position="965"/>
    </location>
</feature>
<dbReference type="GO" id="GO:0005737">
    <property type="term" value="C:cytoplasm"/>
    <property type="evidence" value="ECO:0007669"/>
    <property type="project" value="TreeGrafter"/>
</dbReference>
<keyword evidence="4" id="KW-0436">Ligase</keyword>
<dbReference type="SUPFAM" id="SSF47336">
    <property type="entry name" value="ACP-like"/>
    <property type="match status" value="1"/>
</dbReference>
<dbReference type="GeneID" id="88806789"/>
<dbReference type="PROSITE" id="PS00012">
    <property type="entry name" value="PHOSPHOPANTETHEINE"/>
    <property type="match status" value="1"/>
</dbReference>
<evidence type="ECO:0000313" key="6">
    <source>
        <dbReference type="EMBL" id="RAX11523.1"/>
    </source>
</evidence>
<dbReference type="PROSITE" id="PS00455">
    <property type="entry name" value="AMP_BINDING"/>
    <property type="match status" value="1"/>
</dbReference>
<keyword evidence="3" id="KW-0597">Phosphoprotein</keyword>
<dbReference type="InterPro" id="IPR036736">
    <property type="entry name" value="ACP-like_sf"/>
</dbReference>
<name>A0A329X8C2_9GAMM</name>
<accession>A0A329X8C2</accession>
<dbReference type="Gene3D" id="3.30.559.10">
    <property type="entry name" value="Chloramphenicol acetyltransferase-like domain"/>
    <property type="match status" value="1"/>
</dbReference>
<dbReference type="SUPFAM" id="SSF56801">
    <property type="entry name" value="Acetyl-CoA synthetase-like"/>
    <property type="match status" value="1"/>
</dbReference>
<dbReference type="Pfam" id="PF00668">
    <property type="entry name" value="Condensation"/>
    <property type="match status" value="1"/>
</dbReference>
<evidence type="ECO:0000256" key="3">
    <source>
        <dbReference type="ARBA" id="ARBA00022553"/>
    </source>
</evidence>
<protein>
    <recommendedName>
        <fullName evidence="5">Carrier domain-containing protein</fullName>
    </recommendedName>
</protein>
<dbReference type="SUPFAM" id="SSF52777">
    <property type="entry name" value="CoA-dependent acyltransferases"/>
    <property type="match status" value="2"/>
</dbReference>
<dbReference type="Pfam" id="PF00550">
    <property type="entry name" value="PP-binding"/>
    <property type="match status" value="1"/>
</dbReference>
<dbReference type="GO" id="GO:0003824">
    <property type="term" value="F:catalytic activity"/>
    <property type="evidence" value="ECO:0007669"/>
    <property type="project" value="InterPro"/>
</dbReference>
<dbReference type="GO" id="GO:0044550">
    <property type="term" value="P:secondary metabolite biosynthetic process"/>
    <property type="evidence" value="ECO:0007669"/>
    <property type="project" value="TreeGrafter"/>
</dbReference>
<gene>
    <name evidence="6" type="ORF">CKY02_13105</name>
</gene>
<dbReference type="InterPro" id="IPR057737">
    <property type="entry name" value="Condensation_MtbB-like"/>
</dbReference>
<dbReference type="FunFam" id="3.40.50.980:FF:000001">
    <property type="entry name" value="Non-ribosomal peptide synthetase"/>
    <property type="match status" value="1"/>
</dbReference>
<dbReference type="PANTHER" id="PTHR45527">
    <property type="entry name" value="NONRIBOSOMAL PEPTIDE SYNTHETASE"/>
    <property type="match status" value="1"/>
</dbReference>
<dbReference type="InterPro" id="IPR010071">
    <property type="entry name" value="AA_adenyl_dom"/>
</dbReference>
<dbReference type="InterPro" id="IPR000873">
    <property type="entry name" value="AMP-dep_synth/lig_dom"/>
</dbReference>
<dbReference type="CDD" id="cd19535">
    <property type="entry name" value="Cyc_NRPS"/>
    <property type="match status" value="1"/>
</dbReference>
<comment type="cofactor">
    <cofactor evidence="1">
        <name>pantetheine 4'-phosphate</name>
        <dbReference type="ChEBI" id="CHEBI:47942"/>
    </cofactor>
</comment>
<evidence type="ECO:0000256" key="1">
    <source>
        <dbReference type="ARBA" id="ARBA00001957"/>
    </source>
</evidence>
<dbReference type="PROSITE" id="PS50075">
    <property type="entry name" value="CARRIER"/>
    <property type="match status" value="1"/>
</dbReference>
<dbReference type="EMBL" id="NSCM01000022">
    <property type="protein sequence ID" value="RAX11523.1"/>
    <property type="molecule type" value="Genomic_DNA"/>
</dbReference>
<dbReference type="Gene3D" id="3.40.50.980">
    <property type="match status" value="2"/>
</dbReference>
<sequence length="1424" mass="162997">MRILNILTGAHLDQLSSHVVRYLLDAGHFVYVVADDVEQQAAWQAAFKHNFMLISHEHIADYAIDCEFCYGMMPAISAAAAIKLVAFNQEEAALFQVVGEHGGSWQILAEKKLAWEAYRSVQAHELLAELFIDGLITFCRYDLEHTPQWYPSKNDISLWYQAQEQMRNQQWVLAEQSQHYTCFVLQDEINLEQSEREIVTLPVTGIFQQEDVALLALLLQFLFNARRSVLYSFDWNHDQRRLNHYQLLTGVEKYVGLRNEIDCLWSGELDNPFYDPLSVSSALPVPGVAVFVDCQPNWDQENLNLSLNWHSVSQSLTLNFRQGIPFFSAVADYIAEFMRRLPDFKQGKVSFMALAQLPENLLQRYYYQNNQTQCDYPHTTIPALFEQQVNLAPDHPAVLTEQVAMSYGELNQRANQLASYMMRHYCLEIGDRVAIMMSREADLFVALLAILKLGCAYVPIDTQSPAIRTHSILEDAQPVLLLTSQPVPTGFLPQGVQHLYLNSQAGSDIFSDEPTSNPELKVQPHDLAYVTYTSGTTGKPKGVAIEHGNLLNVFNDVQRRIALTSQDRFLAITTLAFDICKLEIFMPLMFGATVVLADQRQLLETNRLKHYLETYRVSLMQGTPSFWQQIILQMDGQFLPVRAICGGEAVSNDLARRLAKMTMQTWNMYGPTETCVWSTGCLLNVEQPQVLIGKPIANTQCYVLDESGCPVPPGVIGELHISGAGVARGYFGNPQLTRSQFISNPFYCTGENWPGPIMYKTGDRVRYLPCGNLEYISRVDNQIKLRGHRIELGEIESVLQQYPGIQRAVVALQQSVTPGGEPFLAAYYQANAPLDRQLLTDFFTPLLPDYMLPSTYMFLANIPLNANGKVDRKALPAIQLHEQQHYVAPYTECQRILCRIFSQVLGDGQTQVGITDDFFSLGGSSLSAIHLVNQINTELNCDLKIRDIFQQKMISRLVPLVEVGRGEFMYRDYLIKRADLEHRYHPFPLNNVQQTYYLGRFKSFELSEVSTHIYSEFVFGQLDHRHLELTFNQLISRHPSLCTIFENGEQRYLNSVPYYNISYRQITTDTEFMALREQFSHKVYAPERYPLFDILLSEYAGKYILHISFDAIIIDMTSFEILFSEWIQLYQQPELPLPVLDITYRDYHLQYERARNSALFTQAENYWRQKASSMSLEMNLPLAIRPAVMGKPHFQRISGVIPQSIWQKLLDKCQHYSISPTALIVELYSRTLCYWAGQEQICLNLTRFNRLPLHPQVNQIIGDFTVLSLFAYQNRTDISICQQLEQVHGALLQDIEHNLFDGVDVQRMLKQQRELPDNTVIAPVMLTSVLGVSSKASMFELPLDESYQGMQYSISQTPQVWLDHRAYETDEGFVAEWDYVEQLFEADTIKAMHDSYCQLIRLVAERDWQQVAFPTPALPVAQSQ</sequence>
<dbReference type="RefSeq" id="WP_112895639.1">
    <property type="nucleotide sequence ID" value="NZ_CAWNYH010000022.1"/>
</dbReference>
<dbReference type="Gene3D" id="3.30.300.30">
    <property type="match status" value="1"/>
</dbReference>
<dbReference type="Pfam" id="PF00501">
    <property type="entry name" value="AMP-binding"/>
    <property type="match status" value="1"/>
</dbReference>
<evidence type="ECO:0000259" key="5">
    <source>
        <dbReference type="PROSITE" id="PS50075"/>
    </source>
</evidence>
<dbReference type="InterPro" id="IPR023213">
    <property type="entry name" value="CAT-like_dom_sf"/>
</dbReference>
<dbReference type="Gene3D" id="2.30.38.10">
    <property type="entry name" value="Luciferase, Domain 3"/>
    <property type="match status" value="1"/>
</dbReference>
<reference evidence="6 7" key="1">
    <citation type="journal article" date="2018" name="Int. J. Syst. Evol. Microbiol.">
        <title>Whole-genome-based revisit of Photorhabdus phylogeny: proposal for the elevation of most Photorhabdus subspecies to the species level and description of one novel species Photorhabdus bodei sp. nov., and one novel subspecies Photorhabdus laumondii subsp. clarkei subsp. nov.</title>
        <authorList>
            <person name="Machado R.A.R."/>
            <person name="Wuthrich D."/>
            <person name="Kuhnert P."/>
            <person name="Arce C.C.M."/>
            <person name="Thonen L."/>
            <person name="Ruiz C."/>
            <person name="Zhang X."/>
            <person name="Robert C.A.M."/>
            <person name="Karimi J."/>
            <person name="Kamali S."/>
            <person name="Ma J."/>
            <person name="Bruggmann R."/>
            <person name="Erb M."/>
        </authorList>
    </citation>
    <scope>NUCLEOTIDE SEQUENCE [LARGE SCALE GENOMIC DNA]</scope>
    <source>
        <strain evidence="6 7">LJ24-63</strain>
    </source>
</reference>
<dbReference type="InterPro" id="IPR009081">
    <property type="entry name" value="PP-bd_ACP"/>
</dbReference>
<keyword evidence="2" id="KW-0596">Phosphopantetheine</keyword>
<evidence type="ECO:0000313" key="7">
    <source>
        <dbReference type="Proteomes" id="UP000250919"/>
    </source>
</evidence>
<evidence type="ECO:0000256" key="2">
    <source>
        <dbReference type="ARBA" id="ARBA00022450"/>
    </source>
</evidence>
<proteinExistence type="predicted"/>
<dbReference type="Proteomes" id="UP000250919">
    <property type="component" value="Unassembled WGS sequence"/>
</dbReference>
<dbReference type="InterPro" id="IPR001242">
    <property type="entry name" value="Condensation_dom"/>
</dbReference>
<dbReference type="PANTHER" id="PTHR45527:SF1">
    <property type="entry name" value="FATTY ACID SYNTHASE"/>
    <property type="match status" value="1"/>
</dbReference>
<dbReference type="InterPro" id="IPR006162">
    <property type="entry name" value="Ppantetheine_attach_site"/>
</dbReference>
<dbReference type="InterPro" id="IPR045851">
    <property type="entry name" value="AMP-bd_C_sf"/>
</dbReference>